<dbReference type="NCBIfam" id="TIGR00362">
    <property type="entry name" value="DnaA"/>
    <property type="match status" value="1"/>
</dbReference>
<keyword evidence="3 8" id="KW-0235">DNA replication</keyword>
<feature type="domain" description="AAA+ ATPase" evidence="12">
    <location>
        <begin position="157"/>
        <end position="287"/>
    </location>
</feature>
<dbReference type="PRINTS" id="PR00051">
    <property type="entry name" value="DNAA"/>
</dbReference>
<evidence type="ECO:0000259" key="13">
    <source>
        <dbReference type="SMART" id="SM00760"/>
    </source>
</evidence>
<comment type="caution">
    <text evidence="14">The sequence shown here is derived from an EMBL/GenBank/DDBJ whole genome shotgun (WGS) entry which is preliminary data.</text>
</comment>
<dbReference type="PANTHER" id="PTHR30050">
    <property type="entry name" value="CHROMOSOMAL REPLICATION INITIATOR PROTEIN DNAA"/>
    <property type="match status" value="1"/>
</dbReference>
<dbReference type="HAMAP" id="MF_00377">
    <property type="entry name" value="DnaA_bact"/>
    <property type="match status" value="1"/>
</dbReference>
<dbReference type="InterPro" id="IPR003593">
    <property type="entry name" value="AAA+_ATPase"/>
</dbReference>
<evidence type="ECO:0000259" key="12">
    <source>
        <dbReference type="SMART" id="SM00382"/>
    </source>
</evidence>
<dbReference type="GO" id="GO:0005886">
    <property type="term" value="C:plasma membrane"/>
    <property type="evidence" value="ECO:0007669"/>
    <property type="project" value="TreeGrafter"/>
</dbReference>
<dbReference type="GO" id="GO:0006275">
    <property type="term" value="P:regulation of DNA replication"/>
    <property type="evidence" value="ECO:0007669"/>
    <property type="project" value="UniProtKB-UniRule"/>
</dbReference>
<dbReference type="Gene3D" id="1.10.8.60">
    <property type="match status" value="1"/>
</dbReference>
<keyword evidence="7 8" id="KW-0238">DNA-binding</keyword>
<dbReference type="Pfam" id="PF00308">
    <property type="entry name" value="Bac_DnaA"/>
    <property type="match status" value="1"/>
</dbReference>
<organism evidence="14 15">
    <name type="scientific">Candidatus Caccoplasma merdipullorum</name>
    <dbReference type="NCBI Taxonomy" id="2840718"/>
    <lineage>
        <taxon>Bacteria</taxon>
        <taxon>Pseudomonadati</taxon>
        <taxon>Bacteroidota</taxon>
        <taxon>Bacteroidia</taxon>
        <taxon>Bacteroidales</taxon>
        <taxon>Bacteroidaceae</taxon>
        <taxon>Bacteroidaceae incertae sedis</taxon>
        <taxon>Candidatus Caccoplasma</taxon>
    </lineage>
</organism>
<keyword evidence="6 8" id="KW-0446">Lipid-binding</keyword>
<evidence type="ECO:0000256" key="9">
    <source>
        <dbReference type="NCBIfam" id="TIGR00362"/>
    </source>
</evidence>
<feature type="binding site" evidence="8">
    <location>
        <position position="170"/>
    </location>
    <ligand>
        <name>ATP</name>
        <dbReference type="ChEBI" id="CHEBI:30616"/>
    </ligand>
</feature>
<dbReference type="Gene3D" id="3.30.300.180">
    <property type="match status" value="1"/>
</dbReference>
<dbReference type="AlphaFoldDB" id="A0A9D9E3R8"/>
<protein>
    <recommendedName>
        <fullName evidence="8 9">Chromosomal replication initiator protein DnaA</fullName>
    </recommendedName>
</protein>
<accession>A0A9D9E3R8</accession>
<dbReference type="Gene3D" id="3.40.50.300">
    <property type="entry name" value="P-loop containing nucleotide triphosphate hydrolases"/>
    <property type="match status" value="1"/>
</dbReference>
<dbReference type="GO" id="GO:0005524">
    <property type="term" value="F:ATP binding"/>
    <property type="evidence" value="ECO:0007669"/>
    <property type="project" value="UniProtKB-UniRule"/>
</dbReference>
<keyword evidence="2 8" id="KW-0963">Cytoplasm</keyword>
<dbReference type="SMART" id="SM00382">
    <property type="entry name" value="AAA"/>
    <property type="match status" value="1"/>
</dbReference>
<dbReference type="InterPro" id="IPR038454">
    <property type="entry name" value="DnaA_N_sf"/>
</dbReference>
<gene>
    <name evidence="8 14" type="primary">dnaA</name>
    <name evidence="14" type="ORF">IAC54_08935</name>
</gene>
<evidence type="ECO:0000313" key="15">
    <source>
        <dbReference type="Proteomes" id="UP000823636"/>
    </source>
</evidence>
<dbReference type="InterPro" id="IPR025662">
    <property type="entry name" value="Sigma_54_int_dom_ATP-bd_1"/>
</dbReference>
<dbReference type="Pfam" id="PF11638">
    <property type="entry name" value="DnaA_N"/>
    <property type="match status" value="1"/>
</dbReference>
<comment type="caution">
    <text evidence="8">Lacks conserved residue(s) required for the propagation of feature annotation.</text>
</comment>
<name>A0A9D9E3R8_9BACT</name>
<dbReference type="GO" id="GO:0005737">
    <property type="term" value="C:cytoplasm"/>
    <property type="evidence" value="ECO:0007669"/>
    <property type="project" value="UniProtKB-SubCell"/>
</dbReference>
<comment type="subcellular location">
    <subcellularLocation>
        <location evidence="8">Cytoplasm</location>
    </subcellularLocation>
</comment>
<evidence type="ECO:0000256" key="5">
    <source>
        <dbReference type="ARBA" id="ARBA00022840"/>
    </source>
</evidence>
<dbReference type="InterPro" id="IPR001957">
    <property type="entry name" value="Chromosome_initiator_DnaA"/>
</dbReference>
<dbReference type="FunFam" id="3.40.50.300:FF:000668">
    <property type="entry name" value="Chromosomal replication initiator protein DnaA"/>
    <property type="match status" value="1"/>
</dbReference>
<keyword evidence="4 8" id="KW-0547">Nucleotide-binding</keyword>
<dbReference type="Gene3D" id="1.10.1750.10">
    <property type="match status" value="1"/>
</dbReference>
<dbReference type="SUPFAM" id="SSF52540">
    <property type="entry name" value="P-loop containing nucleoside triphosphate hydrolases"/>
    <property type="match status" value="1"/>
</dbReference>
<feature type="binding site" evidence="8">
    <location>
        <position position="171"/>
    </location>
    <ligand>
        <name>ATP</name>
        <dbReference type="ChEBI" id="CHEBI:30616"/>
    </ligand>
</feature>
<dbReference type="CDD" id="cd06571">
    <property type="entry name" value="Bac_DnaA_C"/>
    <property type="match status" value="1"/>
</dbReference>
<feature type="binding site" evidence="8">
    <location>
        <position position="168"/>
    </location>
    <ligand>
        <name>ATP</name>
        <dbReference type="ChEBI" id="CHEBI:30616"/>
    </ligand>
</feature>
<dbReference type="EMBL" id="JADIMW010000088">
    <property type="protein sequence ID" value="MBO8438999.1"/>
    <property type="molecule type" value="Genomic_DNA"/>
</dbReference>
<reference evidence="14" key="1">
    <citation type="submission" date="2020-10" db="EMBL/GenBank/DDBJ databases">
        <authorList>
            <person name="Gilroy R."/>
        </authorList>
    </citation>
    <scope>NUCLEOTIDE SEQUENCE</scope>
    <source>
        <strain evidence="14">G3-4614</strain>
    </source>
</reference>
<evidence type="ECO:0000256" key="3">
    <source>
        <dbReference type="ARBA" id="ARBA00022705"/>
    </source>
</evidence>
<evidence type="ECO:0000256" key="10">
    <source>
        <dbReference type="RuleBase" id="RU000577"/>
    </source>
</evidence>
<evidence type="ECO:0000256" key="7">
    <source>
        <dbReference type="ARBA" id="ARBA00023125"/>
    </source>
</evidence>
<reference evidence="14" key="2">
    <citation type="journal article" date="2021" name="PeerJ">
        <title>Extensive microbial diversity within the chicken gut microbiome revealed by metagenomics and culture.</title>
        <authorList>
            <person name="Gilroy R."/>
            <person name="Ravi A."/>
            <person name="Getino M."/>
            <person name="Pursley I."/>
            <person name="Horton D.L."/>
            <person name="Alikhan N.F."/>
            <person name="Baker D."/>
            <person name="Gharbi K."/>
            <person name="Hall N."/>
            <person name="Watson M."/>
            <person name="Adriaenssens E.M."/>
            <person name="Foster-Nyarko E."/>
            <person name="Jarju S."/>
            <person name="Secka A."/>
            <person name="Antonio M."/>
            <person name="Oren A."/>
            <person name="Chaudhuri R.R."/>
            <person name="La Ragione R."/>
            <person name="Hildebrand F."/>
            <person name="Pallen M.J."/>
        </authorList>
    </citation>
    <scope>NUCLEOTIDE SEQUENCE</scope>
    <source>
        <strain evidence="14">G3-4614</strain>
    </source>
</reference>
<dbReference type="InterPro" id="IPR020591">
    <property type="entry name" value="Chromosome_initiator_DnaA-like"/>
</dbReference>
<evidence type="ECO:0000313" key="14">
    <source>
        <dbReference type="EMBL" id="MBO8438999.1"/>
    </source>
</evidence>
<evidence type="ECO:0000256" key="8">
    <source>
        <dbReference type="HAMAP-Rule" id="MF_00377"/>
    </source>
</evidence>
<comment type="similarity">
    <text evidence="1 8 11">Belongs to the DnaA family.</text>
</comment>
<dbReference type="SUPFAM" id="SSF48295">
    <property type="entry name" value="TrpR-like"/>
    <property type="match status" value="1"/>
</dbReference>
<sequence>MASNSEEKWGQCLAIIKDNIGEQAYKSWFAPITVYGFEENTLTLGVPSSFFCEYLEEHYLDLIEKVLMRVFGAGIKLMYHVGIVKEPSASIDISAKQQRSGVRFSKNIPDIFKQNVYEDLDPQLNSNYTFENFYPGVSNMLARTAGLTISQAPGKTAFNPLFIHGESGVGKTHLMQAIGRQIKECNPKSRVLYISSHLFQLQFVNATRSNTVPDFINFYQSIDVLLIDDIQDLADKTQTQNTFFHIFNHLHQNSKQLILSADRPPVSLGGILPRLISRFKWGLLAEVERPDYELRYNILKNKIKHDGLPISDEVIEFVARNVSDNVRDLEGVLASLMFRATALNREISLDLAEKVLSTSVNIEKKQITIELIQEKVCDYYNMDVKLLQAKTRKREIVQARQISMYLAKKYTDCSLARIGSMLGKKDHATVLHACKTISDLMEIDKTIKSNVDEIESMLRK</sequence>
<evidence type="ECO:0000256" key="1">
    <source>
        <dbReference type="ARBA" id="ARBA00006583"/>
    </source>
</evidence>
<feature type="domain" description="Chromosomal replication initiator DnaA C-terminal" evidence="13">
    <location>
        <begin position="368"/>
        <end position="437"/>
    </location>
</feature>
<dbReference type="InterPro" id="IPR010921">
    <property type="entry name" value="Trp_repressor/repl_initiator"/>
</dbReference>
<evidence type="ECO:0000256" key="11">
    <source>
        <dbReference type="RuleBase" id="RU004227"/>
    </source>
</evidence>
<dbReference type="PROSITE" id="PS00675">
    <property type="entry name" value="SIGMA54_INTERACT_1"/>
    <property type="match status" value="1"/>
</dbReference>
<evidence type="ECO:0000256" key="2">
    <source>
        <dbReference type="ARBA" id="ARBA00022490"/>
    </source>
</evidence>
<dbReference type="Pfam" id="PF08299">
    <property type="entry name" value="Bac_DnaA_C"/>
    <property type="match status" value="1"/>
</dbReference>
<dbReference type="SMART" id="SM00760">
    <property type="entry name" value="Bac_DnaA_C"/>
    <property type="match status" value="1"/>
</dbReference>
<dbReference type="GO" id="GO:0003688">
    <property type="term" value="F:DNA replication origin binding"/>
    <property type="evidence" value="ECO:0007669"/>
    <property type="project" value="UniProtKB-UniRule"/>
</dbReference>
<dbReference type="GO" id="GO:0006270">
    <property type="term" value="P:DNA replication initiation"/>
    <property type="evidence" value="ECO:0007669"/>
    <property type="project" value="UniProtKB-UniRule"/>
</dbReference>
<comment type="function">
    <text evidence="8 10">Plays an essential role in the initiation and regulation of chromosomal replication. ATP-DnaA binds to the origin of replication (oriC) to initiate formation of the DNA replication initiation complex once per cell cycle. Binds the DnaA box (a 9 base pair repeat at the origin) and separates the double-stranded (ds)DNA. Forms a right-handed helical filament on oriC DNA; dsDNA binds to the exterior of the filament while single-stranded (ss)DNA is stabiized in the filament's interior. The ATP-DnaA-oriC complex binds and stabilizes one strand of the AT-rich DNA unwinding element (DUE), permitting loading of DNA polymerase. After initiation quickly degrades to an ADP-DnaA complex that is not apt for DNA replication. Binds acidic phospholipids.</text>
</comment>
<keyword evidence="5 8" id="KW-0067">ATP-binding</keyword>
<dbReference type="CDD" id="cd00009">
    <property type="entry name" value="AAA"/>
    <property type="match status" value="1"/>
</dbReference>
<feature type="region of interest" description="Domain I, interacts with DnaA modulators" evidence="8">
    <location>
        <begin position="1"/>
        <end position="88"/>
    </location>
</feature>
<dbReference type="PANTHER" id="PTHR30050:SF2">
    <property type="entry name" value="CHROMOSOMAL REPLICATION INITIATOR PROTEIN DNAA"/>
    <property type="match status" value="1"/>
</dbReference>
<evidence type="ECO:0000256" key="6">
    <source>
        <dbReference type="ARBA" id="ARBA00023121"/>
    </source>
</evidence>
<proteinExistence type="inferred from homology"/>
<comment type="domain">
    <text evidence="8">Domain I is involved in oligomerization and binding regulators, domain II is flexibile and of varying length in different bacteria, domain III forms the AAA+ region, while domain IV binds dsDNA.</text>
</comment>
<dbReference type="PROSITE" id="PS01008">
    <property type="entry name" value="DNAA"/>
    <property type="match status" value="1"/>
</dbReference>
<dbReference type="InterPro" id="IPR024633">
    <property type="entry name" value="DnaA_N_dom"/>
</dbReference>
<feature type="binding site" evidence="8">
    <location>
        <position position="172"/>
    </location>
    <ligand>
        <name>ATP</name>
        <dbReference type="ChEBI" id="CHEBI:30616"/>
    </ligand>
</feature>
<dbReference type="Proteomes" id="UP000823636">
    <property type="component" value="Unassembled WGS sequence"/>
</dbReference>
<dbReference type="GO" id="GO:0008289">
    <property type="term" value="F:lipid binding"/>
    <property type="evidence" value="ECO:0007669"/>
    <property type="project" value="UniProtKB-KW"/>
</dbReference>
<dbReference type="InterPro" id="IPR027417">
    <property type="entry name" value="P-loop_NTPase"/>
</dbReference>
<dbReference type="InterPro" id="IPR013159">
    <property type="entry name" value="DnaA_C"/>
</dbReference>
<dbReference type="InterPro" id="IPR013317">
    <property type="entry name" value="DnaA_dom"/>
</dbReference>
<feature type="region of interest" description="Domain IV, binds dsDNA" evidence="8">
    <location>
        <begin position="341"/>
        <end position="460"/>
    </location>
</feature>
<evidence type="ECO:0000256" key="4">
    <source>
        <dbReference type="ARBA" id="ARBA00022741"/>
    </source>
</evidence>
<dbReference type="InterPro" id="IPR018312">
    <property type="entry name" value="Chromosome_initiator_DnaA_CS"/>
</dbReference>
<comment type="subunit">
    <text evidence="8">Oligomerizes as a right-handed, spiral filament on DNA at oriC.</text>
</comment>